<dbReference type="EMBL" id="CP092865">
    <property type="protein sequence ID" value="UYV65097.1"/>
    <property type="molecule type" value="Genomic_DNA"/>
</dbReference>
<dbReference type="PROSITE" id="PS50106">
    <property type="entry name" value="PDZ"/>
    <property type="match status" value="1"/>
</dbReference>
<dbReference type="Gene3D" id="2.30.42.10">
    <property type="match status" value="1"/>
</dbReference>
<protein>
    <recommendedName>
        <fullName evidence="1">PDZ domain-containing protein</fullName>
    </recommendedName>
</protein>
<sequence>MMVFSLSDALCDLHAVVAETRQALQLLEKIQRQLLHETEGSHLNPTVREDLHLLISVLNSPVFTTILNIQAMIIMDSLQELKRQLHQHPSILPVDFDISPTTGELVLNVPLEPTALVPTPSPPPPAASTQQLGGEPITTESYAEEFRRTVERGAMGREVATIRLFKADGASLGFSVVGLRSENRGEIGIFVQEIQDNGIAARWQSAI</sequence>
<dbReference type="SUPFAM" id="SSF101288">
    <property type="entry name" value="L27 domain"/>
    <property type="match status" value="1"/>
</dbReference>
<dbReference type="InterPro" id="IPR001478">
    <property type="entry name" value="PDZ"/>
</dbReference>
<dbReference type="PANTHER" id="PTHR19964:SF92">
    <property type="entry name" value="PATJ HOMOLOG"/>
    <property type="match status" value="1"/>
</dbReference>
<reference evidence="2 3" key="1">
    <citation type="submission" date="2022-01" db="EMBL/GenBank/DDBJ databases">
        <title>A chromosomal length assembly of Cordylochernes scorpioides.</title>
        <authorList>
            <person name="Zeh D."/>
            <person name="Zeh J."/>
        </authorList>
    </citation>
    <scope>NUCLEOTIDE SEQUENCE [LARGE SCALE GENOMIC DNA]</scope>
    <source>
        <strain evidence="2">IN4F17</strain>
        <tissue evidence="2">Whole Body</tissue>
    </source>
</reference>
<evidence type="ECO:0000259" key="1">
    <source>
        <dbReference type="PROSITE" id="PS50106"/>
    </source>
</evidence>
<dbReference type="InterPro" id="IPR051342">
    <property type="entry name" value="PDZ_scaffold"/>
</dbReference>
<evidence type="ECO:0000313" key="2">
    <source>
        <dbReference type="EMBL" id="UYV65097.1"/>
    </source>
</evidence>
<proteinExistence type="predicted"/>
<accession>A0ABY6K8D4</accession>
<gene>
    <name evidence="2" type="ORF">LAZ67_3003128</name>
</gene>
<evidence type="ECO:0000313" key="3">
    <source>
        <dbReference type="Proteomes" id="UP001235939"/>
    </source>
</evidence>
<dbReference type="Gene3D" id="1.10.287.650">
    <property type="entry name" value="L27 domain"/>
    <property type="match status" value="1"/>
</dbReference>
<feature type="domain" description="PDZ" evidence="1">
    <location>
        <begin position="161"/>
        <end position="207"/>
    </location>
</feature>
<dbReference type="Proteomes" id="UP001235939">
    <property type="component" value="Chromosome 03"/>
</dbReference>
<dbReference type="SUPFAM" id="SSF50156">
    <property type="entry name" value="PDZ domain-like"/>
    <property type="match status" value="1"/>
</dbReference>
<organism evidence="2 3">
    <name type="scientific">Cordylochernes scorpioides</name>
    <dbReference type="NCBI Taxonomy" id="51811"/>
    <lineage>
        <taxon>Eukaryota</taxon>
        <taxon>Metazoa</taxon>
        <taxon>Ecdysozoa</taxon>
        <taxon>Arthropoda</taxon>
        <taxon>Chelicerata</taxon>
        <taxon>Arachnida</taxon>
        <taxon>Pseudoscorpiones</taxon>
        <taxon>Cheliferoidea</taxon>
        <taxon>Chernetidae</taxon>
        <taxon>Cordylochernes</taxon>
    </lineage>
</organism>
<dbReference type="InterPro" id="IPR036892">
    <property type="entry name" value="L27_dom_sf"/>
</dbReference>
<dbReference type="PANTHER" id="PTHR19964">
    <property type="entry name" value="MULTIPLE PDZ DOMAIN PROTEIN"/>
    <property type="match status" value="1"/>
</dbReference>
<keyword evidence="3" id="KW-1185">Reference proteome</keyword>
<dbReference type="InterPro" id="IPR036034">
    <property type="entry name" value="PDZ_sf"/>
</dbReference>
<name>A0ABY6K8D4_9ARAC</name>